<name>A0A6B8W1J4_9CORY</name>
<evidence type="ECO:0000313" key="2">
    <source>
        <dbReference type="EMBL" id="QGU06371.1"/>
    </source>
</evidence>
<organism evidence="2 3">
    <name type="scientific">Corynebacterium occultum</name>
    <dbReference type="NCBI Taxonomy" id="2675219"/>
    <lineage>
        <taxon>Bacteria</taxon>
        <taxon>Bacillati</taxon>
        <taxon>Actinomycetota</taxon>
        <taxon>Actinomycetes</taxon>
        <taxon>Mycobacteriales</taxon>
        <taxon>Corynebacteriaceae</taxon>
        <taxon>Corynebacterium</taxon>
    </lineage>
</organism>
<feature type="region of interest" description="Disordered" evidence="1">
    <location>
        <begin position="27"/>
        <end position="141"/>
    </location>
</feature>
<protein>
    <submittedName>
        <fullName evidence="2">Uncharacterized protein</fullName>
    </submittedName>
</protein>
<gene>
    <name evidence="2" type="ORF">COCCU_02060</name>
</gene>
<dbReference type="AlphaFoldDB" id="A0A6B8W1J4"/>
<keyword evidence="3" id="KW-1185">Reference proteome</keyword>
<proteinExistence type="predicted"/>
<evidence type="ECO:0000313" key="3">
    <source>
        <dbReference type="Proteomes" id="UP000424462"/>
    </source>
</evidence>
<dbReference type="Proteomes" id="UP000424462">
    <property type="component" value="Chromosome"/>
</dbReference>
<accession>A0A6B8W1J4</accession>
<reference evidence="2 3" key="1">
    <citation type="submission" date="2019-11" db="EMBL/GenBank/DDBJ databases">
        <title>Complete genome sequence of Corynebacterium kalinowskii 1959, a novel Corynebacterium species isolated from soil of a small paddock in Vilsendorf, Germany.</title>
        <authorList>
            <person name="Schaffert L."/>
            <person name="Ruwe M."/>
            <person name="Milse J."/>
            <person name="Hanuschka K."/>
            <person name="Ortseifen V."/>
            <person name="Droste J."/>
            <person name="Brandt D."/>
            <person name="Schlueter L."/>
            <person name="Kutter Y."/>
            <person name="Vinke S."/>
            <person name="Viehoefer P."/>
            <person name="Jacob L."/>
            <person name="Luebke N.-C."/>
            <person name="Schulte-Berndt E."/>
            <person name="Hain C."/>
            <person name="Linder M."/>
            <person name="Schmidt P."/>
            <person name="Wollenschlaeger L."/>
            <person name="Luttermann T."/>
            <person name="Thieme E."/>
            <person name="Hassa J."/>
            <person name="Haak M."/>
            <person name="Wittchen M."/>
            <person name="Mentz A."/>
            <person name="Persicke M."/>
            <person name="Busche T."/>
            <person name="Ruckert C."/>
        </authorList>
    </citation>
    <scope>NUCLEOTIDE SEQUENCE [LARGE SCALE GENOMIC DNA]</scope>
    <source>
        <strain evidence="2 3">2039</strain>
    </source>
</reference>
<dbReference type="KEGG" id="cok:COCCU_02060"/>
<dbReference type="EMBL" id="CP046455">
    <property type="protein sequence ID" value="QGU06371.1"/>
    <property type="molecule type" value="Genomic_DNA"/>
</dbReference>
<sequence length="141" mass="15068">MGRVLLLILIIVAVVLLWKAFGPKSWKKNQLKGQAPPREIKGPDDDEEFLWSLEKDRFKQRRAREEAAREEAERMKRAQERYQAPPGAAPGGSVRGAAEGTLGPQGSTEGPPSAGGGGGGSTPADGTPEGPEEPEGGQRKK</sequence>
<feature type="compositionally biased region" description="Basic and acidic residues" evidence="1">
    <location>
        <begin position="53"/>
        <end position="80"/>
    </location>
</feature>
<evidence type="ECO:0000256" key="1">
    <source>
        <dbReference type="SAM" id="MobiDB-lite"/>
    </source>
</evidence>